<reference evidence="3" key="1">
    <citation type="journal article" date="2015" name="Nat. Genet.">
        <title>The genome and transcriptome of the zoonotic hookworm Ancylostoma ceylanicum identify infection-specific gene families.</title>
        <authorList>
            <person name="Schwarz E.M."/>
            <person name="Hu Y."/>
            <person name="Antoshechkin I."/>
            <person name="Miller M.M."/>
            <person name="Sternberg P.W."/>
            <person name="Aroian R.V."/>
        </authorList>
    </citation>
    <scope>NUCLEOTIDE SEQUENCE</scope>
    <source>
        <strain evidence="3">HY135</strain>
    </source>
</reference>
<keyword evidence="3" id="KW-1185">Reference proteome</keyword>
<proteinExistence type="predicted"/>
<name>A0A016UPP5_9BILA</name>
<dbReference type="AlphaFoldDB" id="A0A016UPP5"/>
<dbReference type="Proteomes" id="UP000024635">
    <property type="component" value="Unassembled WGS sequence"/>
</dbReference>
<evidence type="ECO:0000313" key="3">
    <source>
        <dbReference type="Proteomes" id="UP000024635"/>
    </source>
</evidence>
<comment type="caution">
    <text evidence="2">The sequence shown here is derived from an EMBL/GenBank/DDBJ whole genome shotgun (WGS) entry which is preliminary data.</text>
</comment>
<dbReference type="STRING" id="53326.A0A016UPP5"/>
<sequence length="153" mass="17716">MLQMANSGSISDKVVRFVRMYISENKEQTEEWEEEPEEPFPQDCCGQSCRPCVFDMHHDDVVRWAKECAKRIPHNGSSLYSHLCPEDEESNSGSTETVFSPNEYREFQLLEITPMSPDTNLYKFAITQGKPNVPIGSHLRTRYVQKFCLCRKS</sequence>
<feature type="domain" description="Oxidoreductase-like" evidence="1">
    <location>
        <begin position="34"/>
        <end position="69"/>
    </location>
</feature>
<accession>A0A016UPP5</accession>
<dbReference type="InterPro" id="IPR019180">
    <property type="entry name" value="Oxidoreductase-like_N"/>
</dbReference>
<organism evidence="2 3">
    <name type="scientific">Ancylostoma ceylanicum</name>
    <dbReference type="NCBI Taxonomy" id="53326"/>
    <lineage>
        <taxon>Eukaryota</taxon>
        <taxon>Metazoa</taxon>
        <taxon>Ecdysozoa</taxon>
        <taxon>Nematoda</taxon>
        <taxon>Chromadorea</taxon>
        <taxon>Rhabditida</taxon>
        <taxon>Rhabditina</taxon>
        <taxon>Rhabditomorpha</taxon>
        <taxon>Strongyloidea</taxon>
        <taxon>Ancylostomatidae</taxon>
        <taxon>Ancylostomatinae</taxon>
        <taxon>Ancylostoma</taxon>
    </lineage>
</organism>
<dbReference type="Pfam" id="PF09791">
    <property type="entry name" value="Oxidored-like"/>
    <property type="match status" value="1"/>
</dbReference>
<gene>
    <name evidence="2" type="primary">Acey_s0032.g2529</name>
    <name evidence="2" type="ORF">Y032_0032g2529</name>
</gene>
<dbReference type="Gene3D" id="2.40.30.10">
    <property type="entry name" value="Translation factors"/>
    <property type="match status" value="1"/>
</dbReference>
<evidence type="ECO:0000313" key="2">
    <source>
        <dbReference type="EMBL" id="EYC16847.1"/>
    </source>
</evidence>
<evidence type="ECO:0000259" key="1">
    <source>
        <dbReference type="Pfam" id="PF09791"/>
    </source>
</evidence>
<dbReference type="EMBL" id="JARK01001368">
    <property type="protein sequence ID" value="EYC16847.1"/>
    <property type="molecule type" value="Genomic_DNA"/>
</dbReference>
<dbReference type="OrthoDB" id="432685at2759"/>
<protein>
    <recommendedName>
        <fullName evidence="1">Oxidoreductase-like domain-containing protein</fullName>
    </recommendedName>
</protein>